<gene>
    <name evidence="2" type="ORF">P7K49_009974</name>
</gene>
<name>A0ABQ9VNT3_SAGOE</name>
<organism evidence="2 3">
    <name type="scientific">Saguinus oedipus</name>
    <name type="common">Cotton-top tamarin</name>
    <name type="synonym">Oedipomidas oedipus</name>
    <dbReference type="NCBI Taxonomy" id="9490"/>
    <lineage>
        <taxon>Eukaryota</taxon>
        <taxon>Metazoa</taxon>
        <taxon>Chordata</taxon>
        <taxon>Craniata</taxon>
        <taxon>Vertebrata</taxon>
        <taxon>Euteleostomi</taxon>
        <taxon>Mammalia</taxon>
        <taxon>Eutheria</taxon>
        <taxon>Euarchontoglires</taxon>
        <taxon>Primates</taxon>
        <taxon>Haplorrhini</taxon>
        <taxon>Platyrrhini</taxon>
        <taxon>Cebidae</taxon>
        <taxon>Callitrichinae</taxon>
        <taxon>Saguinus</taxon>
    </lineage>
</organism>
<feature type="compositionally biased region" description="Low complexity" evidence="1">
    <location>
        <begin position="106"/>
        <end position="121"/>
    </location>
</feature>
<evidence type="ECO:0000256" key="1">
    <source>
        <dbReference type="SAM" id="MobiDB-lite"/>
    </source>
</evidence>
<evidence type="ECO:0000313" key="3">
    <source>
        <dbReference type="Proteomes" id="UP001266305"/>
    </source>
</evidence>
<evidence type="ECO:0000313" key="2">
    <source>
        <dbReference type="EMBL" id="KAK2110228.1"/>
    </source>
</evidence>
<dbReference type="Proteomes" id="UP001266305">
    <property type="component" value="Unassembled WGS sequence"/>
</dbReference>
<comment type="caution">
    <text evidence="2">The sequence shown here is derived from an EMBL/GenBank/DDBJ whole genome shotgun (WGS) entry which is preliminary data.</text>
</comment>
<keyword evidence="3" id="KW-1185">Reference proteome</keyword>
<feature type="non-terminal residue" evidence="2">
    <location>
        <position position="1"/>
    </location>
</feature>
<feature type="region of interest" description="Disordered" evidence="1">
    <location>
        <begin position="189"/>
        <end position="261"/>
    </location>
</feature>
<feature type="non-terminal residue" evidence="2">
    <location>
        <position position="261"/>
    </location>
</feature>
<protein>
    <submittedName>
        <fullName evidence="2">Uncharacterized protein</fullName>
    </submittedName>
</protein>
<feature type="region of interest" description="Disordered" evidence="1">
    <location>
        <begin position="29"/>
        <end position="131"/>
    </location>
</feature>
<feature type="compositionally biased region" description="Low complexity" evidence="1">
    <location>
        <begin position="198"/>
        <end position="212"/>
    </location>
</feature>
<sequence length="261" mass="26747">RNPISLDLNEEEAAAAAAAEALGWGKLAAEAQPRRPRAPRCQPILRTPPADTADAPRVAERLPGRGGGAPRSAVPRTEPRGAPGTWRLPEPGEPGRASPAARLLHAGPQLRAPAGAPPGRLRAPRAPRRAAAPSMHRLMGVNSTAAAAAGQPNVSCTCNCKRSLFQSMEINSVGLGPCVRAQLRAGVQAERAPSDRTPCAPAAPAAPRARPPGSRQLAAGPALSRGAASLARPPLSAPRPPLLGPGAQQRRSAREGPGGRI</sequence>
<reference evidence="2 3" key="1">
    <citation type="submission" date="2023-05" db="EMBL/GenBank/DDBJ databases">
        <title>B98-5 Cell Line De Novo Hybrid Assembly: An Optical Mapping Approach.</title>
        <authorList>
            <person name="Kananen K."/>
            <person name="Auerbach J.A."/>
            <person name="Kautto E."/>
            <person name="Blachly J.S."/>
        </authorList>
    </citation>
    <scope>NUCLEOTIDE SEQUENCE [LARGE SCALE GENOMIC DNA]</scope>
    <source>
        <strain evidence="2">B95-8</strain>
        <tissue evidence="2">Cell line</tissue>
    </source>
</reference>
<dbReference type="EMBL" id="JASSZA010000005">
    <property type="protein sequence ID" value="KAK2110228.1"/>
    <property type="molecule type" value="Genomic_DNA"/>
</dbReference>
<accession>A0ABQ9VNT3</accession>
<proteinExistence type="predicted"/>